<accession>A0A8H6XJZ2</accession>
<evidence type="ECO:0000313" key="2">
    <source>
        <dbReference type="EMBL" id="KAF7341720.1"/>
    </source>
</evidence>
<evidence type="ECO:0000256" key="1">
    <source>
        <dbReference type="SAM" id="MobiDB-lite"/>
    </source>
</evidence>
<name>A0A8H6XJZ2_9AGAR</name>
<dbReference type="OrthoDB" id="3014170at2759"/>
<comment type="caution">
    <text evidence="2">The sequence shown here is derived from an EMBL/GenBank/DDBJ whole genome shotgun (WGS) entry which is preliminary data.</text>
</comment>
<evidence type="ECO:0000313" key="3">
    <source>
        <dbReference type="Proteomes" id="UP000623467"/>
    </source>
</evidence>
<protein>
    <submittedName>
        <fullName evidence="2">Uncharacterized protein</fullName>
    </submittedName>
</protein>
<dbReference type="AlphaFoldDB" id="A0A8H6XJZ2"/>
<sequence>MLVLEIFPDPRDEVILEGLPSDDSGDGADSDSSQESEQYAAGPEDDSSEESELEPDESEEGEALNKKKKSKKPSVSRSDILASRKTRDASGTPAVQAGTKRKAVKAKNGGKAKKTKSDQKKSGLIVSKPKAQAQITEDDSMVAPGGPALDDDTKEHVERPRTGKKSKGMPTALIASAKSLIVVQPAPPKALTRKQARGGTTKWTLKHLPENTSDQFTDEVVPLARELVGSDQVKPWSKLTVPQIQGIVDKVFGKGCHEVKPDGPWVGLVNYRLDSWRNGLGSQPHKYMMELIDSYESSDEDDEEMVEVTDSAGATTTVITARPRKFKFSTSEGVAAFVEWCLGSHAASPGTMAFHWKTWGNGIEKKGFLQSHLILYTFAYHLTCLEAIPGAYGRLEGYPRSALLMAEQAVHHELKFWRTGQYINPNKPANYFSADNCDDIIEIVQTANGKKKKLTRRATKFLAKVETWDNNRWKEVIDAAKDFMEVRVGRKRSKTVSCSSSEVEEDAILEDDDVIVLSD</sequence>
<proteinExistence type="predicted"/>
<dbReference type="EMBL" id="JACAZH010000027">
    <property type="protein sequence ID" value="KAF7341720.1"/>
    <property type="molecule type" value="Genomic_DNA"/>
</dbReference>
<feature type="compositionally biased region" description="Basic residues" evidence="1">
    <location>
        <begin position="99"/>
        <end position="114"/>
    </location>
</feature>
<feature type="region of interest" description="Disordered" evidence="1">
    <location>
        <begin position="1"/>
        <end position="168"/>
    </location>
</feature>
<keyword evidence="3" id="KW-1185">Reference proteome</keyword>
<feature type="compositionally biased region" description="Acidic residues" evidence="1">
    <location>
        <begin position="23"/>
        <end position="34"/>
    </location>
</feature>
<organism evidence="2 3">
    <name type="scientific">Mycena sanguinolenta</name>
    <dbReference type="NCBI Taxonomy" id="230812"/>
    <lineage>
        <taxon>Eukaryota</taxon>
        <taxon>Fungi</taxon>
        <taxon>Dikarya</taxon>
        <taxon>Basidiomycota</taxon>
        <taxon>Agaricomycotina</taxon>
        <taxon>Agaricomycetes</taxon>
        <taxon>Agaricomycetidae</taxon>
        <taxon>Agaricales</taxon>
        <taxon>Marasmiineae</taxon>
        <taxon>Mycenaceae</taxon>
        <taxon>Mycena</taxon>
    </lineage>
</organism>
<feature type="compositionally biased region" description="Basic and acidic residues" evidence="1">
    <location>
        <begin position="151"/>
        <end position="161"/>
    </location>
</feature>
<reference evidence="2" key="1">
    <citation type="submission" date="2020-05" db="EMBL/GenBank/DDBJ databases">
        <title>Mycena genomes resolve the evolution of fungal bioluminescence.</title>
        <authorList>
            <person name="Tsai I.J."/>
        </authorList>
    </citation>
    <scope>NUCLEOTIDE SEQUENCE</scope>
    <source>
        <strain evidence="2">160909Yilan</strain>
    </source>
</reference>
<dbReference type="Proteomes" id="UP000623467">
    <property type="component" value="Unassembled WGS sequence"/>
</dbReference>
<feature type="compositionally biased region" description="Acidic residues" evidence="1">
    <location>
        <begin position="43"/>
        <end position="62"/>
    </location>
</feature>
<gene>
    <name evidence="2" type="ORF">MSAN_02070500</name>
</gene>